<sequence>MANYRTRLYQFENELSRDIIDNKRLRKLVFSGCPSEKSVRSNCWKVLLNYLPLETKEWEESLDRQRKAYHQFVEEMILKPGTKKYDNNRTDVTLEDHPLNPNPDSQWSQFFRDNEMLLQIDKDCRRLCPDLSFFQSATPYPCKELVNSDLMIETLRRRVEQTVLKSQNVCKNRSGITITDFKKNKKTIDDYVVLAEGEEAHWEVVERILFIYVKLNPGQGYVQGMNEIIGPIYYTFASDSNPDCQAHAEADSFWCFTNLMSEIRDNFIKHLDDTVCGIGE</sequence>
<protein>
    <recommendedName>
        <fullName evidence="2">Rab-GAP TBC domain-containing protein</fullName>
    </recommendedName>
</protein>
<dbReference type="InterPro" id="IPR000195">
    <property type="entry name" value="Rab-GAP-TBC_dom"/>
</dbReference>
<dbReference type="AlphaFoldDB" id="A0AAD9JD28"/>
<dbReference type="InterPro" id="IPR035969">
    <property type="entry name" value="Rab-GAP_TBC_sf"/>
</dbReference>
<comment type="caution">
    <text evidence="3">The sequence shown here is derived from an EMBL/GenBank/DDBJ whole genome shotgun (WGS) entry which is preliminary data.</text>
</comment>
<evidence type="ECO:0000256" key="1">
    <source>
        <dbReference type="ARBA" id="ARBA00022468"/>
    </source>
</evidence>
<dbReference type="GO" id="GO:0006886">
    <property type="term" value="P:intracellular protein transport"/>
    <property type="evidence" value="ECO:0007669"/>
    <property type="project" value="TreeGrafter"/>
</dbReference>
<dbReference type="GO" id="GO:0005096">
    <property type="term" value="F:GTPase activator activity"/>
    <property type="evidence" value="ECO:0007669"/>
    <property type="project" value="UniProtKB-KW"/>
</dbReference>
<dbReference type="PANTHER" id="PTHR22957:SF27">
    <property type="entry name" value="TBC1 DOMAIN FAMILY MEMBER 13"/>
    <property type="match status" value="1"/>
</dbReference>
<reference evidence="3" key="1">
    <citation type="journal article" date="2023" name="Mol. Biol. Evol.">
        <title>Third-Generation Sequencing Reveals the Adaptive Role of the Epigenome in Three Deep-Sea Polychaetes.</title>
        <authorList>
            <person name="Perez M."/>
            <person name="Aroh O."/>
            <person name="Sun Y."/>
            <person name="Lan Y."/>
            <person name="Juniper S.K."/>
            <person name="Young C.R."/>
            <person name="Angers B."/>
            <person name="Qian P.Y."/>
        </authorList>
    </citation>
    <scope>NUCLEOTIDE SEQUENCE</scope>
    <source>
        <strain evidence="3">P08H-3</strain>
    </source>
</reference>
<evidence type="ECO:0000259" key="2">
    <source>
        <dbReference type="PROSITE" id="PS50086"/>
    </source>
</evidence>
<dbReference type="Gene3D" id="1.10.8.270">
    <property type="entry name" value="putative rabgap domain of human tbc1 domain family member 14 like domains"/>
    <property type="match status" value="1"/>
</dbReference>
<dbReference type="Pfam" id="PF00566">
    <property type="entry name" value="RabGAP-TBC"/>
    <property type="match status" value="1"/>
</dbReference>
<dbReference type="SMART" id="SM00164">
    <property type="entry name" value="TBC"/>
    <property type="match status" value="1"/>
</dbReference>
<keyword evidence="4" id="KW-1185">Reference proteome</keyword>
<keyword evidence="1" id="KW-0343">GTPase activation</keyword>
<feature type="domain" description="Rab-GAP TBC" evidence="2">
    <location>
        <begin position="34"/>
        <end position="280"/>
    </location>
</feature>
<evidence type="ECO:0000313" key="3">
    <source>
        <dbReference type="EMBL" id="KAK2150904.1"/>
    </source>
</evidence>
<gene>
    <name evidence="3" type="ORF">LSH36_383g01005</name>
</gene>
<dbReference type="PANTHER" id="PTHR22957">
    <property type="entry name" value="TBC1 DOMAIN FAMILY MEMBER GTPASE-ACTIVATING PROTEIN"/>
    <property type="match status" value="1"/>
</dbReference>
<dbReference type="PROSITE" id="PS50086">
    <property type="entry name" value="TBC_RABGAP"/>
    <property type="match status" value="1"/>
</dbReference>
<dbReference type="Proteomes" id="UP001208570">
    <property type="component" value="Unassembled WGS sequence"/>
</dbReference>
<dbReference type="Gene3D" id="1.10.10.750">
    <property type="entry name" value="Ypt/Rab-GAP domain of gyp1p, domain 1"/>
    <property type="match status" value="1"/>
</dbReference>
<dbReference type="EMBL" id="JAODUP010000383">
    <property type="protein sequence ID" value="KAK2150904.1"/>
    <property type="molecule type" value="Genomic_DNA"/>
</dbReference>
<evidence type="ECO:0000313" key="4">
    <source>
        <dbReference type="Proteomes" id="UP001208570"/>
    </source>
</evidence>
<accession>A0AAD9JD28</accession>
<proteinExistence type="predicted"/>
<dbReference type="FunFam" id="1.10.8.270:FF:000019">
    <property type="entry name" value="TBC1 domain family member 13"/>
    <property type="match status" value="1"/>
</dbReference>
<dbReference type="SUPFAM" id="SSF47923">
    <property type="entry name" value="Ypt/Rab-GAP domain of gyp1p"/>
    <property type="match status" value="1"/>
</dbReference>
<name>A0AAD9JD28_9ANNE</name>
<organism evidence="3 4">
    <name type="scientific">Paralvinella palmiformis</name>
    <dbReference type="NCBI Taxonomy" id="53620"/>
    <lineage>
        <taxon>Eukaryota</taxon>
        <taxon>Metazoa</taxon>
        <taxon>Spiralia</taxon>
        <taxon>Lophotrochozoa</taxon>
        <taxon>Annelida</taxon>
        <taxon>Polychaeta</taxon>
        <taxon>Sedentaria</taxon>
        <taxon>Canalipalpata</taxon>
        <taxon>Terebellida</taxon>
        <taxon>Terebelliformia</taxon>
        <taxon>Alvinellidae</taxon>
        <taxon>Paralvinella</taxon>
    </lineage>
</organism>